<evidence type="ECO:0000313" key="3">
    <source>
        <dbReference type="Proteomes" id="UP001189429"/>
    </source>
</evidence>
<gene>
    <name evidence="2" type="ORF">PCOR1329_LOCUS69302</name>
</gene>
<dbReference type="SUPFAM" id="SSF56219">
    <property type="entry name" value="DNase I-like"/>
    <property type="match status" value="1"/>
</dbReference>
<feature type="region of interest" description="Disordered" evidence="1">
    <location>
        <begin position="458"/>
        <end position="478"/>
    </location>
</feature>
<keyword evidence="3" id="KW-1185">Reference proteome</keyword>
<comment type="caution">
    <text evidence="2">The sequence shown here is derived from an EMBL/GenBank/DDBJ whole genome shotgun (WGS) entry which is preliminary data.</text>
</comment>
<evidence type="ECO:0000313" key="2">
    <source>
        <dbReference type="EMBL" id="CAK0888528.1"/>
    </source>
</evidence>
<organism evidence="2 3">
    <name type="scientific">Prorocentrum cordatum</name>
    <dbReference type="NCBI Taxonomy" id="2364126"/>
    <lineage>
        <taxon>Eukaryota</taxon>
        <taxon>Sar</taxon>
        <taxon>Alveolata</taxon>
        <taxon>Dinophyceae</taxon>
        <taxon>Prorocentrales</taxon>
        <taxon>Prorocentraceae</taxon>
        <taxon>Prorocentrum</taxon>
    </lineage>
</organism>
<dbReference type="Gene3D" id="3.60.10.10">
    <property type="entry name" value="Endonuclease/exonuclease/phosphatase"/>
    <property type="match status" value="1"/>
</dbReference>
<dbReference type="Proteomes" id="UP001189429">
    <property type="component" value="Unassembled WGS sequence"/>
</dbReference>
<feature type="non-terminal residue" evidence="2">
    <location>
        <position position="1"/>
    </location>
</feature>
<reference evidence="2" key="1">
    <citation type="submission" date="2023-10" db="EMBL/GenBank/DDBJ databases">
        <authorList>
            <person name="Chen Y."/>
            <person name="Shah S."/>
            <person name="Dougan E. K."/>
            <person name="Thang M."/>
            <person name="Chan C."/>
        </authorList>
    </citation>
    <scope>NUCLEOTIDE SEQUENCE [LARGE SCALE GENOMIC DNA]</scope>
</reference>
<proteinExistence type="predicted"/>
<evidence type="ECO:0000256" key="1">
    <source>
        <dbReference type="SAM" id="MobiDB-lite"/>
    </source>
</evidence>
<name>A0ABN9WSI4_9DINO</name>
<protein>
    <submittedName>
        <fullName evidence="2">Uncharacterized protein</fullName>
    </submittedName>
</protein>
<feature type="non-terminal residue" evidence="2">
    <location>
        <position position="972"/>
    </location>
</feature>
<accession>A0ABN9WSI4</accession>
<dbReference type="InterPro" id="IPR036691">
    <property type="entry name" value="Endo/exonu/phosph_ase_sf"/>
</dbReference>
<dbReference type="EMBL" id="CAUYUJ010019087">
    <property type="protein sequence ID" value="CAK0888528.1"/>
    <property type="molecule type" value="Genomic_DNA"/>
</dbReference>
<sequence length="972" mass="107523">EGSKRRKEKINKLKTTMACLYDEDLHIIGIQGARTPWGVRDAGQNDDARCANANCYHIISSGHKGFNYGCELHVLLSKPYGKSGKKELFFKPDQFTVTVKDPRLLIVRVAAPGFNHVLAVAHAPHSKALATEKDSYWKKLAENTEKHQVSIIFFDANARTGNITSTAIGDKGFKQNEDPNGHRLHELLLTNHLAAANTFVSHGPEHHTWHSGRGPHRIDYVIIPQSYIDSIEECAVLYGIDSGQDPETKDDHYPVKLQLAYQIISSVTKGIPKLDESKLADEGCRKKFCQKLNEVKHPPWDTNLNEHLTIVAEKITGAACECFRSNSRAPHKPYLTRRLRYTAKIIAREALLPDPADASALADLSDYVKLVVDSIILSTPSLAPHVVEPDDANTARSAQHYFDALLQFLGTSKSTLQKWTTTDRDDFLERTADEMGAAIDDHAPRLEALHAKRLLASGGRKSKMPPTPIIRTNDDGEPLTKKSEIADHALAFHGKVEQAIATDADGVAADYNKRTRHAGPGPKIQNIIPKHQLTSQLAAAKRGRRGGPDQLTDDVSRASPEGMARLLHPVLVKTHFESTEPIAAKGGYSTYFHRGQGAMELQKSYRGILLNNTIGKMHSTFPRSRVKCLLPELLEATQCGARPKMATDFITHTSLAFISDCQRRSRSCNITFQELREAFHSVIRELCMQLPTAADELNELIERIDIPDFIRPALKERLQQPAYNNQHIDDEHLCHMIAAHRTSNLTTAKSARHCQLPRTSTRPGVPYPDVAFNMHFAIMLRALDQAVREEEAHGQQTGGHDIEACSEPLFSPTPQEGSALRNVSFVDDPTDYNSTANANELINATALAAAGLCTAAFQHGLKPRPVKTKAILMHYGAGAKKEKQRIAKEGITYLELDGLAIKVQLVTQQKALGAIISAGGVMGPEISLRVNRALGAARPLAKQILRRKKLSKKAKVKYVHAFPTSSLTYNRH</sequence>